<dbReference type="EMBL" id="JACGCM010001615">
    <property type="protein sequence ID" value="KAF6152692.1"/>
    <property type="molecule type" value="Genomic_DNA"/>
</dbReference>
<dbReference type="Proteomes" id="UP000541444">
    <property type="component" value="Unassembled WGS sequence"/>
</dbReference>
<organism evidence="1 2">
    <name type="scientific">Kingdonia uniflora</name>
    <dbReference type="NCBI Taxonomy" id="39325"/>
    <lineage>
        <taxon>Eukaryota</taxon>
        <taxon>Viridiplantae</taxon>
        <taxon>Streptophyta</taxon>
        <taxon>Embryophyta</taxon>
        <taxon>Tracheophyta</taxon>
        <taxon>Spermatophyta</taxon>
        <taxon>Magnoliopsida</taxon>
        <taxon>Ranunculales</taxon>
        <taxon>Circaeasteraceae</taxon>
        <taxon>Kingdonia</taxon>
    </lineage>
</organism>
<sequence>MMGEIKSGGIAEARKGLEVGEEGDVDGRNKMREFEHIVRVDSFEVAEGSDPKNHMAMDMLMWSRIVRIVVIGSGECLIFAT</sequence>
<accession>A0A7J7MCW9</accession>
<name>A0A7J7MCW9_9MAGN</name>
<evidence type="ECO:0000313" key="1">
    <source>
        <dbReference type="EMBL" id="KAF6152692.1"/>
    </source>
</evidence>
<reference evidence="1 2" key="1">
    <citation type="journal article" date="2020" name="IScience">
        <title>Genome Sequencing of the Endangered Kingdonia uniflora (Circaeasteraceae, Ranunculales) Reveals Potential Mechanisms of Evolutionary Specialization.</title>
        <authorList>
            <person name="Sun Y."/>
            <person name="Deng T."/>
            <person name="Zhang A."/>
            <person name="Moore M.J."/>
            <person name="Landis J.B."/>
            <person name="Lin N."/>
            <person name="Zhang H."/>
            <person name="Zhang X."/>
            <person name="Huang J."/>
            <person name="Zhang X."/>
            <person name="Sun H."/>
            <person name="Wang H."/>
        </authorList>
    </citation>
    <scope>NUCLEOTIDE SEQUENCE [LARGE SCALE GENOMIC DNA]</scope>
    <source>
        <strain evidence="1">TB1705</strain>
        <tissue evidence="1">Leaf</tissue>
    </source>
</reference>
<keyword evidence="2" id="KW-1185">Reference proteome</keyword>
<evidence type="ECO:0000313" key="2">
    <source>
        <dbReference type="Proteomes" id="UP000541444"/>
    </source>
</evidence>
<dbReference type="AlphaFoldDB" id="A0A7J7MCW9"/>
<gene>
    <name evidence="1" type="ORF">GIB67_021352</name>
</gene>
<proteinExistence type="predicted"/>
<comment type="caution">
    <text evidence="1">The sequence shown here is derived from an EMBL/GenBank/DDBJ whole genome shotgun (WGS) entry which is preliminary data.</text>
</comment>
<protein>
    <submittedName>
        <fullName evidence="1">Uncharacterized protein</fullName>
    </submittedName>
</protein>